<gene>
    <name evidence="2" type="ORF">H9S92_17355</name>
</gene>
<feature type="region of interest" description="Disordered" evidence="1">
    <location>
        <begin position="79"/>
        <end position="101"/>
    </location>
</feature>
<feature type="compositionally biased region" description="Basic and acidic residues" evidence="1">
    <location>
        <begin position="79"/>
        <end position="91"/>
    </location>
</feature>
<organism evidence="2 3">
    <name type="scientific">Neolewinella lacunae</name>
    <dbReference type="NCBI Taxonomy" id="1517758"/>
    <lineage>
        <taxon>Bacteria</taxon>
        <taxon>Pseudomonadati</taxon>
        <taxon>Bacteroidota</taxon>
        <taxon>Saprospiria</taxon>
        <taxon>Saprospirales</taxon>
        <taxon>Lewinellaceae</taxon>
        <taxon>Neolewinella</taxon>
    </lineage>
</organism>
<keyword evidence="3" id="KW-1185">Reference proteome</keyword>
<dbReference type="Pfam" id="PF04365">
    <property type="entry name" value="BrnT_toxin"/>
    <property type="match status" value="1"/>
</dbReference>
<dbReference type="Gene3D" id="3.10.450.530">
    <property type="entry name" value="Ribonuclease toxin, BrnT, of type II toxin-antitoxin system"/>
    <property type="match status" value="1"/>
</dbReference>
<dbReference type="RefSeq" id="WP_187467966.1">
    <property type="nucleotide sequence ID" value="NZ_JACSIT010000142.1"/>
</dbReference>
<dbReference type="Proteomes" id="UP000650081">
    <property type="component" value="Unassembled WGS sequence"/>
</dbReference>
<reference evidence="2" key="1">
    <citation type="submission" date="2020-08" db="EMBL/GenBank/DDBJ databases">
        <title>Lewinella bacteria from marine environments.</title>
        <authorList>
            <person name="Zhong Y."/>
        </authorList>
    </citation>
    <scope>NUCLEOTIDE SEQUENCE</scope>
    <source>
        <strain evidence="2">KCTC 42187</strain>
    </source>
</reference>
<protein>
    <submittedName>
        <fullName evidence="2">BrnT family toxin</fullName>
    </submittedName>
</protein>
<dbReference type="AlphaFoldDB" id="A0A923PM32"/>
<accession>A0A923PM32</accession>
<proteinExistence type="predicted"/>
<comment type="caution">
    <text evidence="2">The sequence shown here is derived from an EMBL/GenBank/DDBJ whole genome shotgun (WGS) entry which is preliminary data.</text>
</comment>
<evidence type="ECO:0000313" key="2">
    <source>
        <dbReference type="EMBL" id="MBC6995939.1"/>
    </source>
</evidence>
<evidence type="ECO:0000313" key="3">
    <source>
        <dbReference type="Proteomes" id="UP000650081"/>
    </source>
</evidence>
<evidence type="ECO:0000256" key="1">
    <source>
        <dbReference type="SAM" id="MobiDB-lite"/>
    </source>
</evidence>
<sequence>MPQFEWDENRNQSNLEKHSIGFEKAKEVFEDKNALEFRGTFGSELRILIIGKTLSRVLIALVYTMRSTVVRIISARSASNKEAKSYLEHNLSKQSQDEDEH</sequence>
<dbReference type="InterPro" id="IPR038573">
    <property type="entry name" value="BrnT_sf"/>
</dbReference>
<dbReference type="InterPro" id="IPR007460">
    <property type="entry name" value="BrnT_toxin"/>
</dbReference>
<dbReference type="EMBL" id="JACSIT010000142">
    <property type="protein sequence ID" value="MBC6995939.1"/>
    <property type="molecule type" value="Genomic_DNA"/>
</dbReference>
<name>A0A923PM32_9BACT</name>